<sequence length="104" mass="11801">MYLDESGDYKDEDGKAIDVVIDKDLTEGESTGSQTYTSISTNQYDTTLANAVNATSENKIFTTLEYNEKLATAYENYNPYLFMTFLTTENSQEEYTENGELVRI</sequence>
<organism evidence="1">
    <name type="scientific">Siphoviridae sp. ctLqe90</name>
    <dbReference type="NCBI Taxonomy" id="2825456"/>
    <lineage>
        <taxon>Viruses</taxon>
        <taxon>Duplodnaviria</taxon>
        <taxon>Heunggongvirae</taxon>
        <taxon>Uroviricota</taxon>
        <taxon>Caudoviricetes</taxon>
    </lineage>
</organism>
<accession>A0A8S5Q1N4</accession>
<name>A0A8S5Q1N4_9CAUD</name>
<evidence type="ECO:0000313" key="1">
    <source>
        <dbReference type="EMBL" id="DAE13239.1"/>
    </source>
</evidence>
<dbReference type="EMBL" id="BK015564">
    <property type="protein sequence ID" value="DAE13239.1"/>
    <property type="molecule type" value="Genomic_DNA"/>
</dbReference>
<protein>
    <submittedName>
        <fullName evidence="1">Uncharacterized protein</fullName>
    </submittedName>
</protein>
<reference evidence="1" key="1">
    <citation type="journal article" date="2021" name="Proc. Natl. Acad. Sci. U.S.A.">
        <title>A Catalog of Tens of Thousands of Viruses from Human Metagenomes Reveals Hidden Associations with Chronic Diseases.</title>
        <authorList>
            <person name="Tisza M.J."/>
            <person name="Buck C.B."/>
        </authorList>
    </citation>
    <scope>NUCLEOTIDE SEQUENCE</scope>
    <source>
        <strain evidence="1">CtLqe90</strain>
    </source>
</reference>
<proteinExistence type="predicted"/>